<evidence type="ECO:0000313" key="4">
    <source>
        <dbReference type="Proteomes" id="UP000243605"/>
    </source>
</evidence>
<protein>
    <submittedName>
        <fullName evidence="2">DUF2129 domain-containing protein</fullName>
    </submittedName>
</protein>
<dbReference type="Pfam" id="PF09902">
    <property type="entry name" value="DUF2129"/>
    <property type="match status" value="1"/>
</dbReference>
<accession>A0A662Z212</accession>
<reference evidence="2" key="3">
    <citation type="submission" date="2021-09" db="EMBL/GenBank/DDBJ databases">
        <authorList>
            <person name="Gilroy R."/>
        </authorList>
    </citation>
    <scope>NUCLEOTIDE SEQUENCE</scope>
    <source>
        <strain evidence="2">6019</strain>
    </source>
</reference>
<dbReference type="EMBL" id="FOIT01000001">
    <property type="protein sequence ID" value="SEV80464.1"/>
    <property type="molecule type" value="Genomic_DNA"/>
</dbReference>
<dbReference type="EMBL" id="DYYI01000020">
    <property type="protein sequence ID" value="HJE19169.1"/>
    <property type="molecule type" value="Genomic_DNA"/>
</dbReference>
<sequence length="87" mass="10825">MIQKRIGIYIYYKHNKFIRQLKRFGHLIYVNKNQRYLLTYINEEDLDHTLNQLNQLKYVTKVLTSEYKNIARTYEKEDYEAKDYRVI</sequence>
<keyword evidence="4" id="KW-1185">Reference proteome</keyword>
<dbReference type="Proteomes" id="UP000763505">
    <property type="component" value="Unassembled WGS sequence"/>
</dbReference>
<keyword evidence="1" id="KW-0963">Cytoplasm</keyword>
<reference evidence="2" key="2">
    <citation type="journal article" date="2021" name="PeerJ">
        <title>Extensive microbial diversity within the chicken gut microbiome revealed by metagenomics and culture.</title>
        <authorList>
            <person name="Gilroy R."/>
            <person name="Ravi A."/>
            <person name="Getino M."/>
            <person name="Pursley I."/>
            <person name="Horton D.L."/>
            <person name="Alikhan N.F."/>
            <person name="Baker D."/>
            <person name="Gharbi K."/>
            <person name="Hall N."/>
            <person name="Watson M."/>
            <person name="Adriaenssens E.M."/>
            <person name="Foster-Nyarko E."/>
            <person name="Jarju S."/>
            <person name="Secka A."/>
            <person name="Antonio M."/>
            <person name="Oren A."/>
            <person name="Chaudhuri R.R."/>
            <person name="La Ragione R."/>
            <person name="Hildebrand F."/>
            <person name="Pallen M.J."/>
        </authorList>
    </citation>
    <scope>NUCLEOTIDE SEQUENCE</scope>
    <source>
        <strain evidence="2">6019</strain>
    </source>
</reference>
<dbReference type="InterPro" id="IPR016979">
    <property type="entry name" value="DUF2129"/>
</dbReference>
<evidence type="ECO:0000256" key="1">
    <source>
        <dbReference type="ARBA" id="ARBA00022490"/>
    </source>
</evidence>
<dbReference type="Proteomes" id="UP000243605">
    <property type="component" value="Unassembled WGS sequence"/>
</dbReference>
<evidence type="ECO:0000313" key="3">
    <source>
        <dbReference type="EMBL" id="SEV80464.1"/>
    </source>
</evidence>
<dbReference type="RefSeq" id="WP_091472688.1">
    <property type="nucleotide sequence ID" value="NZ_FOIT01000001.1"/>
</dbReference>
<dbReference type="OrthoDB" id="2990788at2"/>
<reference evidence="3 4" key="1">
    <citation type="submission" date="2016-10" db="EMBL/GenBank/DDBJ databases">
        <authorList>
            <person name="Varghese N."/>
            <person name="Submissions S."/>
        </authorList>
    </citation>
    <scope>NUCLEOTIDE SEQUENCE [LARGE SCALE GENOMIC DNA]</scope>
    <source>
        <strain evidence="3 4">IBRC-M10081</strain>
    </source>
</reference>
<evidence type="ECO:0000313" key="2">
    <source>
        <dbReference type="EMBL" id="HJE19169.1"/>
    </source>
</evidence>
<dbReference type="AlphaFoldDB" id="A0A662Z212"/>
<proteinExistence type="predicted"/>
<organism evidence="3 4">
    <name type="scientific">Aliicoccus persicus</name>
    <dbReference type="NCBI Taxonomy" id="930138"/>
    <lineage>
        <taxon>Bacteria</taxon>
        <taxon>Bacillati</taxon>
        <taxon>Bacillota</taxon>
        <taxon>Bacilli</taxon>
        <taxon>Bacillales</taxon>
        <taxon>Staphylococcaceae</taxon>
        <taxon>Aliicoccus</taxon>
    </lineage>
</organism>
<gene>
    <name evidence="2" type="ORF">K8V35_02285</name>
    <name evidence="3" type="ORF">SAMN05192557_0087</name>
</gene>
<name>A0A662Z212_9STAP</name>